<reference evidence="9 10" key="1">
    <citation type="submission" date="2016-06" db="EMBL/GenBank/DDBJ databases">
        <authorList>
            <person name="Kjaerup R.B."/>
            <person name="Dalgaard T.S."/>
            <person name="Juul-Madsen H.R."/>
        </authorList>
    </citation>
    <scope>NUCLEOTIDE SEQUENCE [LARGE SCALE GENOMIC DNA]</scope>
    <source>
        <strain evidence="9 10">DSM 45248</strain>
    </source>
</reference>
<feature type="transmembrane region" description="Helical" evidence="7">
    <location>
        <begin position="176"/>
        <end position="199"/>
    </location>
</feature>
<keyword evidence="6 7" id="KW-0472">Membrane</keyword>
<feature type="transmembrane region" description="Helical" evidence="7">
    <location>
        <begin position="6"/>
        <end position="27"/>
    </location>
</feature>
<evidence type="ECO:0000313" key="10">
    <source>
        <dbReference type="Proteomes" id="UP000198765"/>
    </source>
</evidence>
<keyword evidence="10" id="KW-1185">Reference proteome</keyword>
<comment type="subcellular location">
    <subcellularLocation>
        <location evidence="1">Membrane</location>
        <topology evidence="1">Multi-pass membrane protein</topology>
    </subcellularLocation>
</comment>
<dbReference type="InterPro" id="IPR038770">
    <property type="entry name" value="Na+/solute_symporter_sf"/>
</dbReference>
<evidence type="ECO:0000256" key="1">
    <source>
        <dbReference type="ARBA" id="ARBA00004141"/>
    </source>
</evidence>
<keyword evidence="4 7" id="KW-1133">Transmembrane helix</keyword>
<evidence type="ECO:0000259" key="8">
    <source>
        <dbReference type="Pfam" id="PF00999"/>
    </source>
</evidence>
<proteinExistence type="predicted"/>
<dbReference type="EMBL" id="LT594324">
    <property type="protein sequence ID" value="SBT46785.1"/>
    <property type="molecule type" value="Genomic_DNA"/>
</dbReference>
<dbReference type="Gene3D" id="1.20.1530.20">
    <property type="match status" value="1"/>
</dbReference>
<feature type="transmembrane region" description="Helical" evidence="7">
    <location>
        <begin position="247"/>
        <end position="278"/>
    </location>
</feature>
<dbReference type="PATRIC" id="fig|299146.4.peg.2817"/>
<gene>
    <name evidence="9" type="ORF">GA0070621_2718</name>
</gene>
<dbReference type="PANTHER" id="PTHR32468">
    <property type="entry name" value="CATION/H + ANTIPORTER"/>
    <property type="match status" value="1"/>
</dbReference>
<feature type="transmembrane region" description="Helical" evidence="7">
    <location>
        <begin position="78"/>
        <end position="100"/>
    </location>
</feature>
<evidence type="ECO:0000256" key="5">
    <source>
        <dbReference type="ARBA" id="ARBA00023065"/>
    </source>
</evidence>
<dbReference type="InterPro" id="IPR050794">
    <property type="entry name" value="CPA2_transporter"/>
</dbReference>
<dbReference type="Pfam" id="PF00999">
    <property type="entry name" value="Na_H_Exchanger"/>
    <property type="match status" value="1"/>
</dbReference>
<dbReference type="PANTHER" id="PTHR32468:SF0">
    <property type="entry name" value="K(+)_H(+) ANTIPORTER 1"/>
    <property type="match status" value="1"/>
</dbReference>
<evidence type="ECO:0000256" key="6">
    <source>
        <dbReference type="ARBA" id="ARBA00023136"/>
    </source>
</evidence>
<feature type="transmembrane region" description="Helical" evidence="7">
    <location>
        <begin position="320"/>
        <end position="341"/>
    </location>
</feature>
<evidence type="ECO:0000256" key="3">
    <source>
        <dbReference type="ARBA" id="ARBA00022692"/>
    </source>
</evidence>
<keyword evidence="2" id="KW-0813">Transport</keyword>
<dbReference type="InterPro" id="IPR006153">
    <property type="entry name" value="Cation/H_exchanger_TM"/>
</dbReference>
<dbReference type="GO" id="GO:1902600">
    <property type="term" value="P:proton transmembrane transport"/>
    <property type="evidence" value="ECO:0007669"/>
    <property type="project" value="InterPro"/>
</dbReference>
<sequence>MIPPLGADSLLVLLVGLAALLLVARVLGRLATLVGLPTIVGELLTGVLLGPSLLGHLYPQASRLLLPSEAGDMHLIDAVGQLGVLLLVGITGTHLDLGLLRDRRRTAVTVSLSGLVLPLLCGVGLGLALSAPAGDGRTERTLFALFLGVAMGVTALPVIAKTLTDMGLLHRTVGQLILMAGTVDDAVCWFLLSLLAAAATTGLTAGSVAVSVAALAGFAVVAATVGRVAVRAVMRRAARSPDAGPTVAATVVIVLIGAATSHALGMEAVLGAFVAGLLVGTPDPAKLAPLRTVVLTVLAPIFLASAGLRMDLTALADPGLAWTALAVVLVAIGGKFCGAYAGARLSGLSTWEGLAVGAGMNARGVVEVIVALAGLRLGIFDVGMYTVVVLVAIVTSVMAPPMLRVTLGRVRVDAEEQRRRLRIEGPDPVPAARASPSP</sequence>
<feature type="domain" description="Cation/H+ exchanger transmembrane" evidence="8">
    <location>
        <begin position="22"/>
        <end position="405"/>
    </location>
</feature>
<organism evidence="9 10">
    <name type="scientific">Micromonospora narathiwatensis</name>
    <dbReference type="NCBI Taxonomy" id="299146"/>
    <lineage>
        <taxon>Bacteria</taxon>
        <taxon>Bacillati</taxon>
        <taxon>Actinomycetota</taxon>
        <taxon>Actinomycetes</taxon>
        <taxon>Micromonosporales</taxon>
        <taxon>Micromonosporaceae</taxon>
        <taxon>Micromonospora</taxon>
    </lineage>
</organism>
<keyword evidence="3 7" id="KW-0812">Transmembrane</keyword>
<dbReference type="GO" id="GO:0015297">
    <property type="term" value="F:antiporter activity"/>
    <property type="evidence" value="ECO:0007669"/>
    <property type="project" value="InterPro"/>
</dbReference>
<feature type="transmembrane region" description="Helical" evidence="7">
    <location>
        <begin position="382"/>
        <end position="403"/>
    </location>
</feature>
<evidence type="ECO:0000256" key="2">
    <source>
        <dbReference type="ARBA" id="ARBA00022448"/>
    </source>
</evidence>
<feature type="transmembrane region" description="Helical" evidence="7">
    <location>
        <begin position="290"/>
        <end position="308"/>
    </location>
</feature>
<feature type="transmembrane region" description="Helical" evidence="7">
    <location>
        <begin position="141"/>
        <end position="164"/>
    </location>
</feature>
<evidence type="ECO:0000313" key="9">
    <source>
        <dbReference type="EMBL" id="SBT46785.1"/>
    </source>
</evidence>
<keyword evidence="5" id="KW-0406">Ion transport</keyword>
<dbReference type="AlphaFoldDB" id="A0A1A8ZRP9"/>
<feature type="transmembrane region" description="Helical" evidence="7">
    <location>
        <begin position="107"/>
        <end position="129"/>
    </location>
</feature>
<feature type="transmembrane region" description="Helical" evidence="7">
    <location>
        <begin position="39"/>
        <end position="58"/>
    </location>
</feature>
<name>A0A1A8ZRP9_9ACTN</name>
<dbReference type="GO" id="GO:0016020">
    <property type="term" value="C:membrane"/>
    <property type="evidence" value="ECO:0007669"/>
    <property type="project" value="UniProtKB-SubCell"/>
</dbReference>
<dbReference type="Proteomes" id="UP000198765">
    <property type="component" value="Chromosome I"/>
</dbReference>
<feature type="transmembrane region" description="Helical" evidence="7">
    <location>
        <begin position="205"/>
        <end position="226"/>
    </location>
</feature>
<accession>A0A1A8ZRP9</accession>
<protein>
    <submittedName>
        <fullName evidence="9">Kef-type K+ transport system, membrane component KefB</fullName>
    </submittedName>
</protein>
<evidence type="ECO:0000256" key="7">
    <source>
        <dbReference type="SAM" id="Phobius"/>
    </source>
</evidence>
<evidence type="ECO:0000256" key="4">
    <source>
        <dbReference type="ARBA" id="ARBA00022989"/>
    </source>
</evidence>